<proteinExistence type="predicted"/>
<reference evidence="1" key="1">
    <citation type="submission" date="2022-12" db="EMBL/GenBank/DDBJ databases">
        <title>Genome Sequence of Lasiodiplodia mahajangana.</title>
        <authorList>
            <person name="Buettner E."/>
        </authorList>
    </citation>
    <scope>NUCLEOTIDE SEQUENCE</scope>
    <source>
        <strain evidence="1">VT137</strain>
    </source>
</reference>
<dbReference type="EMBL" id="JAPUUL010002045">
    <property type="protein sequence ID" value="KAJ8126059.1"/>
    <property type="molecule type" value="Genomic_DNA"/>
</dbReference>
<protein>
    <submittedName>
        <fullName evidence="1">Uncharacterized protein</fullName>
    </submittedName>
</protein>
<evidence type="ECO:0000313" key="1">
    <source>
        <dbReference type="EMBL" id="KAJ8126059.1"/>
    </source>
</evidence>
<name>A0ACC2JFC6_9PEZI</name>
<gene>
    <name evidence="1" type="ORF">O1611_g7579</name>
</gene>
<evidence type="ECO:0000313" key="2">
    <source>
        <dbReference type="Proteomes" id="UP001153332"/>
    </source>
</evidence>
<accession>A0ACC2JFC6</accession>
<comment type="caution">
    <text evidence="1">The sequence shown here is derived from an EMBL/GenBank/DDBJ whole genome shotgun (WGS) entry which is preliminary data.</text>
</comment>
<keyword evidence="2" id="KW-1185">Reference proteome</keyword>
<organism evidence="1 2">
    <name type="scientific">Lasiodiplodia mahajangana</name>
    <dbReference type="NCBI Taxonomy" id="1108764"/>
    <lineage>
        <taxon>Eukaryota</taxon>
        <taxon>Fungi</taxon>
        <taxon>Dikarya</taxon>
        <taxon>Ascomycota</taxon>
        <taxon>Pezizomycotina</taxon>
        <taxon>Dothideomycetes</taxon>
        <taxon>Dothideomycetes incertae sedis</taxon>
        <taxon>Botryosphaeriales</taxon>
        <taxon>Botryosphaeriaceae</taxon>
        <taxon>Lasiodiplodia</taxon>
    </lineage>
</organism>
<sequence length="583" mass="66795">MEPSSEMFETIMYPTAAFAPPPSRVADASPDFESSALNPRNRLDSLELPKDLQWTIDDGDVDGVRFFAVPLFAIGKPPLRIDVYIPDQNLHPFALKQTLNSHKTLTTSGPQLTGLGICRLILQKLHTWSASHDDFEAVYWSLPFGSRIIFGGIHADINSIPIIIEPFYEVERQWLSINQLRDLWKISEDRWPSVLDHSELQLQRQIHEAISIVKISSRWQSETFVFKSVSTDVKYLYHELKVLLTLEPHRHIIQRPLYIVAKKCSFGGKIGVCGFVLQYYPLGSLRHALEDQHTSGMLQARDKVRLARQILAALIHIQKSSLKFYTGIKPNNIVLSRSQGITEAVLIDFEQRSAWCSWSPPEVYYVEFLEVLANSKRLDEATRSKYSKILEQFIPGWSPHKRKARYTESGQGYARVWQAMSPAHQESAQVYMFGKLLWCLFENVGFPSNYITVETFREKMSDHPFPEFRRCPLQLRDCITRCTAGAPERKGRQPYVVRVGDKLYRRVKGSSAADMNCGPEDVQAAARAWWEDEIKKAERYVAACTRRENEEPELGAAEILRSIDERPTFQELHDLLAKIEAAL</sequence>
<dbReference type="Proteomes" id="UP001153332">
    <property type="component" value="Unassembled WGS sequence"/>
</dbReference>